<comment type="caution">
    <text evidence="1">The sequence shown here is derived from an EMBL/GenBank/DDBJ whole genome shotgun (WGS) entry which is preliminary data.</text>
</comment>
<protein>
    <submittedName>
        <fullName evidence="1">Uncharacterized protein</fullName>
    </submittedName>
</protein>
<proteinExistence type="predicted"/>
<organism evidence="1 2">
    <name type="scientific">Ilyodon furcidens</name>
    <name type="common">goldbreast splitfin</name>
    <dbReference type="NCBI Taxonomy" id="33524"/>
    <lineage>
        <taxon>Eukaryota</taxon>
        <taxon>Metazoa</taxon>
        <taxon>Chordata</taxon>
        <taxon>Craniata</taxon>
        <taxon>Vertebrata</taxon>
        <taxon>Euteleostomi</taxon>
        <taxon>Actinopterygii</taxon>
        <taxon>Neopterygii</taxon>
        <taxon>Teleostei</taxon>
        <taxon>Neoteleostei</taxon>
        <taxon>Acanthomorphata</taxon>
        <taxon>Ovalentaria</taxon>
        <taxon>Atherinomorphae</taxon>
        <taxon>Cyprinodontiformes</taxon>
        <taxon>Goodeidae</taxon>
        <taxon>Ilyodon</taxon>
    </lineage>
</organism>
<accession>A0ABV0UT35</accession>
<dbReference type="EMBL" id="JAHRIQ010081390">
    <property type="protein sequence ID" value="MEQ2247027.1"/>
    <property type="molecule type" value="Genomic_DNA"/>
</dbReference>
<evidence type="ECO:0000313" key="1">
    <source>
        <dbReference type="EMBL" id="MEQ2247027.1"/>
    </source>
</evidence>
<reference evidence="1 2" key="1">
    <citation type="submission" date="2021-06" db="EMBL/GenBank/DDBJ databases">
        <authorList>
            <person name="Palmer J.M."/>
        </authorList>
    </citation>
    <scope>NUCLEOTIDE SEQUENCE [LARGE SCALE GENOMIC DNA]</scope>
    <source>
        <strain evidence="2">if_2019</strain>
        <tissue evidence="1">Muscle</tissue>
    </source>
</reference>
<keyword evidence="2" id="KW-1185">Reference proteome</keyword>
<gene>
    <name evidence="1" type="ORF">ILYODFUR_005113</name>
</gene>
<evidence type="ECO:0000313" key="2">
    <source>
        <dbReference type="Proteomes" id="UP001482620"/>
    </source>
</evidence>
<dbReference type="Proteomes" id="UP001482620">
    <property type="component" value="Unassembled WGS sequence"/>
</dbReference>
<sequence>MYISGDSYPYPNKSENISIYILSSWCVCENSSISNYKKGLFLTAGRIKKRWSGDGAIFHVCMGEVRDACVCVGDKHKAEACREKRKLLCATESIGSLFAEHERQLAIRTDWDSNVLKLT</sequence>
<name>A0ABV0UT35_9TELE</name>